<evidence type="ECO:0000256" key="1">
    <source>
        <dbReference type="ARBA" id="ARBA00001974"/>
    </source>
</evidence>
<protein>
    <submittedName>
        <fullName evidence="7">FAD-dependent oxidoreductase</fullName>
    </submittedName>
</protein>
<dbReference type="Pfam" id="PF07992">
    <property type="entry name" value="Pyr_redox_2"/>
    <property type="match status" value="1"/>
</dbReference>
<sequence length="890" mass="96631">MSVHAAAQPRQWEFQLGTIEDLRNLSRRLGVNVEAVEDVSILAQPVAFDGLTIPNSLSVHAMEGCDGDALGRPSKLTVRRYERFGAGGVGLLWAEAIAVVPEARANPRQLWLHEGSKDAFAEMVRQARAKAAEANGKDHRPIMVAQLTHSGRYSKPDGVARPIIGQRDPYRDCLVPQWPPHAKGKSKLPDDYPLATDEYLDRLQDAYVEAARIAFEIGFDAVDIKACHGYLINELLACRSRPGKYGGSFENRTRLLVETVERVRSELGGKVVTRLGIYDAIPYPYGWAVDENDYTQPDLAEPKRLIGLLRDRGVKLIDITIANPYYNPHVGRPFNEPIVGGYPEPEHPLAGVARLVDVTSQMQKAYPDVAMVGTGYSWLRTLMANVGAANKAAGRVTIVGGGRMAFAYPDFARDIVRKGRMDPEKVCIGCSACTQIMRDGGRTGCVVRDHAVYGPIFRHGRMSDKDNLLRLAADCRKCQEPTCQLACPAGIEIPRFIDLFLDGKEREAYEVIRQANVFPEVCAWLCPVEQQCQGNCLQHFIGDGPLPIADIQRYLSEQANKHGWSKLRVPQEASGRKVAIIGAGPAGLACAARLLEAGHAVTIFDKSTAFGGMVESVIPADRQSQALTNELKAIFADVPADRMTLELGKELDGNHNLDAIMAQGFDAAFIGLGLPNATSVTETQLDGLWNAMDFLSEAKQPDALDLTGQSVGVIGGGNTAMDVAMTAKQLGAKDVYLIYRRSFKEMPAWGAERQRAIDEGVHFLILTQPLEYNGANGKLTGIRLCPTRLGDPDAGGRRRPESVTSSAYDLDMDLVVEAIGQSAAGDIERTLPGVEIANGLIQTNKGTLATSRAAVFAGGDLVRGPSTVVAAVTDGIQAARQIDRYLQSQG</sequence>
<dbReference type="SUPFAM" id="SSF51971">
    <property type="entry name" value="Nucleotide-binding domain"/>
    <property type="match status" value="1"/>
</dbReference>
<keyword evidence="8" id="KW-1185">Reference proteome</keyword>
<dbReference type="Pfam" id="PF14691">
    <property type="entry name" value="Fer4_20"/>
    <property type="match status" value="1"/>
</dbReference>
<dbReference type="GO" id="GO:0051536">
    <property type="term" value="F:iron-sulfur cluster binding"/>
    <property type="evidence" value="ECO:0007669"/>
    <property type="project" value="InterPro"/>
</dbReference>
<dbReference type="InterPro" id="IPR028261">
    <property type="entry name" value="DPD_II"/>
</dbReference>
<dbReference type="PANTHER" id="PTHR42783">
    <property type="entry name" value="GLUTAMATE SYNTHASE [NADPH] SMALL CHAIN"/>
    <property type="match status" value="1"/>
</dbReference>
<dbReference type="InterPro" id="IPR013785">
    <property type="entry name" value="Aldolase_TIM"/>
</dbReference>
<evidence type="ECO:0000259" key="6">
    <source>
        <dbReference type="Pfam" id="PF14691"/>
    </source>
</evidence>
<dbReference type="InterPro" id="IPR036188">
    <property type="entry name" value="FAD/NAD-bd_sf"/>
</dbReference>
<evidence type="ECO:0000256" key="3">
    <source>
        <dbReference type="ARBA" id="ARBA00022827"/>
    </source>
</evidence>
<dbReference type="SUPFAM" id="SSF46548">
    <property type="entry name" value="alpha-helical ferredoxin"/>
    <property type="match status" value="1"/>
</dbReference>
<evidence type="ECO:0000259" key="5">
    <source>
        <dbReference type="Pfam" id="PF07992"/>
    </source>
</evidence>
<comment type="similarity">
    <text evidence="2">In the N-terminal section; belongs to the NADH:flavin oxidoreductase/NADH oxidase family.</text>
</comment>
<dbReference type="RefSeq" id="WP_349244733.1">
    <property type="nucleotide sequence ID" value="NZ_JASCXX010000010.1"/>
</dbReference>
<evidence type="ECO:0000313" key="7">
    <source>
        <dbReference type="EMBL" id="MDI6449324.1"/>
    </source>
</evidence>
<evidence type="ECO:0000313" key="8">
    <source>
        <dbReference type="Proteomes" id="UP001431776"/>
    </source>
</evidence>
<dbReference type="Gene3D" id="3.20.20.70">
    <property type="entry name" value="Aldolase class I"/>
    <property type="match status" value="1"/>
</dbReference>
<organism evidence="7 8">
    <name type="scientific">Anaerobaca lacustris</name>
    <dbReference type="NCBI Taxonomy" id="3044600"/>
    <lineage>
        <taxon>Bacteria</taxon>
        <taxon>Pseudomonadati</taxon>
        <taxon>Planctomycetota</taxon>
        <taxon>Phycisphaerae</taxon>
        <taxon>Sedimentisphaerales</taxon>
        <taxon>Anaerobacaceae</taxon>
        <taxon>Anaerobaca</taxon>
    </lineage>
</organism>
<accession>A0AAW6TYM4</accession>
<comment type="caution">
    <text evidence="7">The sequence shown here is derived from an EMBL/GenBank/DDBJ whole genome shotgun (WGS) entry which is preliminary data.</text>
</comment>
<dbReference type="InterPro" id="IPR009051">
    <property type="entry name" value="Helical_ferredxn"/>
</dbReference>
<proteinExistence type="inferred from homology"/>
<name>A0AAW6TYM4_9BACT</name>
<dbReference type="GO" id="GO:0010181">
    <property type="term" value="F:FMN binding"/>
    <property type="evidence" value="ECO:0007669"/>
    <property type="project" value="InterPro"/>
</dbReference>
<keyword evidence="3" id="KW-0274">FAD</keyword>
<dbReference type="SUPFAM" id="SSF51395">
    <property type="entry name" value="FMN-linked oxidoreductases"/>
    <property type="match status" value="1"/>
</dbReference>
<dbReference type="PRINTS" id="PR00419">
    <property type="entry name" value="ADXRDTASE"/>
</dbReference>
<dbReference type="Gene3D" id="3.50.50.60">
    <property type="entry name" value="FAD/NAD(P)-binding domain"/>
    <property type="match status" value="2"/>
</dbReference>
<reference evidence="7" key="1">
    <citation type="submission" date="2023-05" db="EMBL/GenBank/DDBJ databases">
        <title>Anaerotaeda fermentans gen. nov., sp. nov., a novel anaerobic planctomycete of the new family within the order Sedimentisphaerales isolated from Taman Peninsula, Russia.</title>
        <authorList>
            <person name="Khomyakova M.A."/>
            <person name="Merkel A.Y."/>
            <person name="Slobodkin A.I."/>
        </authorList>
    </citation>
    <scope>NUCLEOTIDE SEQUENCE</scope>
    <source>
        <strain evidence="7">M17dextr</strain>
    </source>
</reference>
<evidence type="ECO:0000259" key="4">
    <source>
        <dbReference type="Pfam" id="PF00724"/>
    </source>
</evidence>
<dbReference type="EMBL" id="JASCXX010000010">
    <property type="protein sequence ID" value="MDI6449324.1"/>
    <property type="molecule type" value="Genomic_DNA"/>
</dbReference>
<gene>
    <name evidence="7" type="ORF">QJ522_09750</name>
</gene>
<dbReference type="GO" id="GO:0016491">
    <property type="term" value="F:oxidoreductase activity"/>
    <property type="evidence" value="ECO:0007669"/>
    <property type="project" value="InterPro"/>
</dbReference>
<dbReference type="Proteomes" id="UP001431776">
    <property type="component" value="Unassembled WGS sequence"/>
</dbReference>
<feature type="domain" description="Dihydroprymidine dehydrogenase" evidence="6">
    <location>
        <begin position="466"/>
        <end position="563"/>
    </location>
</feature>
<feature type="domain" description="FAD/NAD(P)-binding" evidence="5">
    <location>
        <begin position="577"/>
        <end position="875"/>
    </location>
</feature>
<dbReference type="PANTHER" id="PTHR42783:SF3">
    <property type="entry name" value="GLUTAMATE SYNTHASE [NADPH] SMALL CHAIN-RELATED"/>
    <property type="match status" value="1"/>
</dbReference>
<dbReference type="InterPro" id="IPR001155">
    <property type="entry name" value="OxRdtase_FMN_N"/>
</dbReference>
<dbReference type="AlphaFoldDB" id="A0AAW6TYM4"/>
<evidence type="ECO:0000256" key="2">
    <source>
        <dbReference type="ARBA" id="ARBA00011048"/>
    </source>
</evidence>
<feature type="domain" description="NADH:flavin oxidoreductase/NADH oxidase N-terminal" evidence="4">
    <location>
        <begin position="44"/>
        <end position="279"/>
    </location>
</feature>
<dbReference type="Gene3D" id="1.10.1060.10">
    <property type="entry name" value="Alpha-helical ferredoxin"/>
    <property type="match status" value="1"/>
</dbReference>
<comment type="cofactor">
    <cofactor evidence="1">
        <name>FAD</name>
        <dbReference type="ChEBI" id="CHEBI:57692"/>
    </cofactor>
</comment>
<dbReference type="Pfam" id="PF00724">
    <property type="entry name" value="Oxidored_FMN"/>
    <property type="match status" value="1"/>
</dbReference>
<keyword evidence="3" id="KW-0285">Flavoprotein</keyword>
<dbReference type="InterPro" id="IPR023753">
    <property type="entry name" value="FAD/NAD-binding_dom"/>
</dbReference>